<sequence>MNYQLVTNDYQPTPTTCNKEERLCGPANEVSISINGIDTQALLDTGSSVSTISESFYNRHMRFKPIESQFALPVDLPEDINALSW</sequence>
<dbReference type="OrthoDB" id="115435at2759"/>
<keyword evidence="2" id="KW-1185">Reference proteome</keyword>
<evidence type="ECO:0000313" key="1">
    <source>
        <dbReference type="EMBL" id="VDI71011.1"/>
    </source>
</evidence>
<dbReference type="InterPro" id="IPR001969">
    <property type="entry name" value="Aspartic_peptidase_AS"/>
</dbReference>
<dbReference type="EMBL" id="UYJE01009188">
    <property type="protein sequence ID" value="VDI71011.1"/>
    <property type="molecule type" value="Genomic_DNA"/>
</dbReference>
<evidence type="ECO:0008006" key="3">
    <source>
        <dbReference type="Google" id="ProtNLM"/>
    </source>
</evidence>
<accession>A0A8B6GYB5</accession>
<dbReference type="AlphaFoldDB" id="A0A8B6GYB5"/>
<dbReference type="SUPFAM" id="SSF50630">
    <property type="entry name" value="Acid proteases"/>
    <property type="match status" value="1"/>
</dbReference>
<proteinExistence type="predicted"/>
<dbReference type="GO" id="GO:0004190">
    <property type="term" value="F:aspartic-type endopeptidase activity"/>
    <property type="evidence" value="ECO:0007669"/>
    <property type="project" value="InterPro"/>
</dbReference>
<dbReference type="InterPro" id="IPR021109">
    <property type="entry name" value="Peptidase_aspartic_dom_sf"/>
</dbReference>
<comment type="caution">
    <text evidence="1">The sequence shown here is derived from an EMBL/GenBank/DDBJ whole genome shotgun (WGS) entry which is preliminary data.</text>
</comment>
<name>A0A8B6GYB5_MYTGA</name>
<organism evidence="1 2">
    <name type="scientific">Mytilus galloprovincialis</name>
    <name type="common">Mediterranean mussel</name>
    <dbReference type="NCBI Taxonomy" id="29158"/>
    <lineage>
        <taxon>Eukaryota</taxon>
        <taxon>Metazoa</taxon>
        <taxon>Spiralia</taxon>
        <taxon>Lophotrochozoa</taxon>
        <taxon>Mollusca</taxon>
        <taxon>Bivalvia</taxon>
        <taxon>Autobranchia</taxon>
        <taxon>Pteriomorphia</taxon>
        <taxon>Mytilida</taxon>
        <taxon>Mytiloidea</taxon>
        <taxon>Mytilidae</taxon>
        <taxon>Mytilinae</taxon>
        <taxon>Mytilus</taxon>
    </lineage>
</organism>
<dbReference type="Proteomes" id="UP000596742">
    <property type="component" value="Unassembled WGS sequence"/>
</dbReference>
<dbReference type="GO" id="GO:0006508">
    <property type="term" value="P:proteolysis"/>
    <property type="evidence" value="ECO:0007669"/>
    <property type="project" value="InterPro"/>
</dbReference>
<evidence type="ECO:0000313" key="2">
    <source>
        <dbReference type="Proteomes" id="UP000596742"/>
    </source>
</evidence>
<protein>
    <recommendedName>
        <fullName evidence="3">Peptidase A2 domain-containing protein</fullName>
    </recommendedName>
</protein>
<dbReference type="Gene3D" id="2.40.70.10">
    <property type="entry name" value="Acid Proteases"/>
    <property type="match status" value="1"/>
</dbReference>
<gene>
    <name evidence="1" type="ORF">MGAL_10B086118</name>
</gene>
<reference evidence="1" key="1">
    <citation type="submission" date="2018-11" db="EMBL/GenBank/DDBJ databases">
        <authorList>
            <person name="Alioto T."/>
            <person name="Alioto T."/>
        </authorList>
    </citation>
    <scope>NUCLEOTIDE SEQUENCE</scope>
</reference>
<dbReference type="PROSITE" id="PS00141">
    <property type="entry name" value="ASP_PROTEASE"/>
    <property type="match status" value="1"/>
</dbReference>